<proteinExistence type="predicted"/>
<keyword evidence="1" id="KW-1133">Transmembrane helix</keyword>
<accession>A0A8E2AP53</accession>
<sequence length="95" mass="10936">IYDHLRTLPREVRFIWQRRSSVVSLLFHLNRWGIIVWSAVNVAGVFVKLRSLKHSTNVNTAFSAIRVFAISRRNWWLASIVLLLSMMPAGTNAVC</sequence>
<feature type="non-terminal residue" evidence="3">
    <location>
        <position position="1"/>
    </location>
</feature>
<evidence type="ECO:0000256" key="1">
    <source>
        <dbReference type="SAM" id="Phobius"/>
    </source>
</evidence>
<name>A0A8E2AP53_9APHY</name>
<dbReference type="AlphaFoldDB" id="A0A8E2AP53"/>
<dbReference type="EMBL" id="KV722710">
    <property type="protein sequence ID" value="OCH84187.1"/>
    <property type="molecule type" value="Genomic_DNA"/>
</dbReference>
<feature type="domain" description="DUF6533" evidence="2">
    <location>
        <begin position="1"/>
        <end position="35"/>
    </location>
</feature>
<feature type="transmembrane region" description="Helical" evidence="1">
    <location>
        <begin position="75"/>
        <end position="94"/>
    </location>
</feature>
<dbReference type="OrthoDB" id="2803882at2759"/>
<reference evidence="3 4" key="1">
    <citation type="submission" date="2016-07" db="EMBL/GenBank/DDBJ databases">
        <title>Draft genome of the white-rot fungus Obba rivulosa 3A-2.</title>
        <authorList>
            <consortium name="DOE Joint Genome Institute"/>
            <person name="Miettinen O."/>
            <person name="Riley R."/>
            <person name="Acob R."/>
            <person name="Barry K."/>
            <person name="Cullen D."/>
            <person name="De Vries R."/>
            <person name="Hainaut M."/>
            <person name="Hatakka A."/>
            <person name="Henrissat B."/>
            <person name="Hilden K."/>
            <person name="Kuo R."/>
            <person name="Labutti K."/>
            <person name="Lipzen A."/>
            <person name="Makela M.R."/>
            <person name="Sandor L."/>
            <person name="Spatafora J.W."/>
            <person name="Grigoriev I.V."/>
            <person name="Hibbett D.S."/>
        </authorList>
    </citation>
    <scope>NUCLEOTIDE SEQUENCE [LARGE SCALE GENOMIC DNA]</scope>
    <source>
        <strain evidence="3 4">3A-2</strain>
    </source>
</reference>
<protein>
    <recommendedName>
        <fullName evidence="2">DUF6533 domain-containing protein</fullName>
    </recommendedName>
</protein>
<keyword evidence="4" id="KW-1185">Reference proteome</keyword>
<dbReference type="InterPro" id="IPR045340">
    <property type="entry name" value="DUF6533"/>
</dbReference>
<evidence type="ECO:0000313" key="3">
    <source>
        <dbReference type="EMBL" id="OCH84187.1"/>
    </source>
</evidence>
<organism evidence="3 4">
    <name type="scientific">Obba rivulosa</name>
    <dbReference type="NCBI Taxonomy" id="1052685"/>
    <lineage>
        <taxon>Eukaryota</taxon>
        <taxon>Fungi</taxon>
        <taxon>Dikarya</taxon>
        <taxon>Basidiomycota</taxon>
        <taxon>Agaricomycotina</taxon>
        <taxon>Agaricomycetes</taxon>
        <taxon>Polyporales</taxon>
        <taxon>Gelatoporiaceae</taxon>
        <taxon>Obba</taxon>
    </lineage>
</organism>
<keyword evidence="1" id="KW-0472">Membrane</keyword>
<dbReference type="Pfam" id="PF20151">
    <property type="entry name" value="DUF6533"/>
    <property type="match status" value="1"/>
</dbReference>
<evidence type="ECO:0000313" key="4">
    <source>
        <dbReference type="Proteomes" id="UP000250043"/>
    </source>
</evidence>
<gene>
    <name evidence="3" type="ORF">OBBRIDRAFT_742018</name>
</gene>
<evidence type="ECO:0000259" key="2">
    <source>
        <dbReference type="Pfam" id="PF20151"/>
    </source>
</evidence>
<keyword evidence="1" id="KW-0812">Transmembrane</keyword>
<dbReference type="Proteomes" id="UP000250043">
    <property type="component" value="Unassembled WGS sequence"/>
</dbReference>